<dbReference type="Proteomes" id="UP001177744">
    <property type="component" value="Unassembled WGS sequence"/>
</dbReference>
<protein>
    <submittedName>
        <fullName evidence="2">Uncharacterized protein</fullName>
    </submittedName>
</protein>
<evidence type="ECO:0000313" key="3">
    <source>
        <dbReference type="Proteomes" id="UP001177744"/>
    </source>
</evidence>
<evidence type="ECO:0000256" key="1">
    <source>
        <dbReference type="SAM" id="MobiDB-lite"/>
    </source>
</evidence>
<dbReference type="EMBL" id="JAULJE010000015">
    <property type="protein sequence ID" value="KAK1334553.1"/>
    <property type="molecule type" value="Genomic_DNA"/>
</dbReference>
<reference evidence="2" key="1">
    <citation type="submission" date="2023-06" db="EMBL/GenBank/DDBJ databases">
        <title>Reference genome for the Northern bat (Eptesicus nilssonii), a most northern bat species.</title>
        <authorList>
            <person name="Laine V.N."/>
            <person name="Pulliainen A.T."/>
            <person name="Lilley T.M."/>
        </authorList>
    </citation>
    <scope>NUCLEOTIDE SEQUENCE</scope>
    <source>
        <strain evidence="2">BLF_Eptnil</strain>
        <tissue evidence="2">Kidney</tissue>
    </source>
</reference>
<proteinExistence type="predicted"/>
<name>A0AA40HNR7_CNENI</name>
<feature type="compositionally biased region" description="Polar residues" evidence="1">
    <location>
        <begin position="159"/>
        <end position="170"/>
    </location>
</feature>
<feature type="region of interest" description="Disordered" evidence="1">
    <location>
        <begin position="159"/>
        <end position="181"/>
    </location>
</feature>
<dbReference type="AlphaFoldDB" id="A0AA40HNR7"/>
<organism evidence="2 3">
    <name type="scientific">Cnephaeus nilssonii</name>
    <name type="common">Northern bat</name>
    <name type="synonym">Eptesicus nilssonii</name>
    <dbReference type="NCBI Taxonomy" id="3371016"/>
    <lineage>
        <taxon>Eukaryota</taxon>
        <taxon>Metazoa</taxon>
        <taxon>Chordata</taxon>
        <taxon>Craniata</taxon>
        <taxon>Vertebrata</taxon>
        <taxon>Euteleostomi</taxon>
        <taxon>Mammalia</taxon>
        <taxon>Eutheria</taxon>
        <taxon>Laurasiatheria</taxon>
        <taxon>Chiroptera</taxon>
        <taxon>Yangochiroptera</taxon>
        <taxon>Vespertilionidae</taxon>
        <taxon>Cnephaeus</taxon>
    </lineage>
</organism>
<comment type="caution">
    <text evidence="2">The sequence shown here is derived from an EMBL/GenBank/DDBJ whole genome shotgun (WGS) entry which is preliminary data.</text>
</comment>
<gene>
    <name evidence="2" type="ORF">QTO34_005560</name>
</gene>
<keyword evidence="3" id="KW-1185">Reference proteome</keyword>
<sequence length="181" mass="21073">MGRSQISTLTGVWKKLIPTLMDDFDGFKASVEEVTEDVVEIARELGLEVEPEDVTELLRSQMSKEGCFGRWDLILMQMMQRLDEMTTKDLKYYINLVDKTKAEFERIDSNFERSTVVRMLSNIIPCHRETVRERKSQSMQHTSLLSYFKKLQRLLEPSTTTTLINQQPGTLRQDPPPTKRL</sequence>
<evidence type="ECO:0000313" key="2">
    <source>
        <dbReference type="EMBL" id="KAK1334553.1"/>
    </source>
</evidence>
<accession>A0AA40HNR7</accession>